<evidence type="ECO:0000313" key="3">
    <source>
        <dbReference type="EnsemblMetazoa" id="XP_014258870.1"/>
    </source>
</evidence>
<keyword evidence="2" id="KW-0472">Membrane</keyword>
<dbReference type="RefSeq" id="XP_014258870.1">
    <property type="nucleotide sequence ID" value="XM_014403384.2"/>
</dbReference>
<accession>A0A8I6S936</accession>
<organism evidence="3 4">
    <name type="scientific">Cimex lectularius</name>
    <name type="common">Bed bug</name>
    <name type="synonym">Acanthia lectularia</name>
    <dbReference type="NCBI Taxonomy" id="79782"/>
    <lineage>
        <taxon>Eukaryota</taxon>
        <taxon>Metazoa</taxon>
        <taxon>Ecdysozoa</taxon>
        <taxon>Arthropoda</taxon>
        <taxon>Hexapoda</taxon>
        <taxon>Insecta</taxon>
        <taxon>Pterygota</taxon>
        <taxon>Neoptera</taxon>
        <taxon>Paraneoptera</taxon>
        <taxon>Hemiptera</taxon>
        <taxon>Heteroptera</taxon>
        <taxon>Panheteroptera</taxon>
        <taxon>Cimicomorpha</taxon>
        <taxon>Cimicidae</taxon>
        <taxon>Cimex</taxon>
    </lineage>
</organism>
<evidence type="ECO:0000256" key="1">
    <source>
        <dbReference type="SAM" id="Coils"/>
    </source>
</evidence>
<dbReference type="Proteomes" id="UP000494040">
    <property type="component" value="Unassembled WGS sequence"/>
</dbReference>
<evidence type="ECO:0000313" key="4">
    <source>
        <dbReference type="Proteomes" id="UP000494040"/>
    </source>
</evidence>
<dbReference type="AlphaFoldDB" id="A0A8I6S936"/>
<dbReference type="KEGG" id="clec:106672179"/>
<name>A0A8I6S936_CIMLE</name>
<keyword evidence="4" id="KW-1185">Reference proteome</keyword>
<feature type="coiled-coil region" evidence="1">
    <location>
        <begin position="114"/>
        <end position="141"/>
    </location>
</feature>
<dbReference type="GeneID" id="106672179"/>
<keyword evidence="2" id="KW-1133">Transmembrane helix</keyword>
<sequence>MFLQAGLEIWITLVFFFVISVASLPDRRKNEGLGIHVVGVADEDDFKLYDDKTLIKTPDLFRKRQRRKEKFYSVKKYFKYPEPDYPQLLERKYRIKVKIQNVANKETNYDYEALKDEYLTIEEVEKNIDRLNNASGRIQARVPQVLHEIVDVSMPKNCSYEEDTNYGIQAIRCVMSEAAQSGLTKGVRRHAIRLVLFWLIVYAVIAIPLWLVKGWCCCCCRCKICFPELIAEEVKTYIVRNPPGVITLANGKTKKYPAQIYEIDMFRELEVKAFRF</sequence>
<feature type="transmembrane region" description="Helical" evidence="2">
    <location>
        <begin position="6"/>
        <end position="24"/>
    </location>
</feature>
<reference evidence="3" key="1">
    <citation type="submission" date="2022-01" db="UniProtKB">
        <authorList>
            <consortium name="EnsemblMetazoa"/>
        </authorList>
    </citation>
    <scope>IDENTIFICATION</scope>
</reference>
<dbReference type="EnsemblMetazoa" id="XM_014403384.2">
    <property type="protein sequence ID" value="XP_014258870.1"/>
    <property type="gene ID" value="LOC106672179"/>
</dbReference>
<evidence type="ECO:0000256" key="2">
    <source>
        <dbReference type="SAM" id="Phobius"/>
    </source>
</evidence>
<feature type="transmembrane region" description="Helical" evidence="2">
    <location>
        <begin position="191"/>
        <end position="212"/>
    </location>
</feature>
<keyword evidence="2" id="KW-0812">Transmembrane</keyword>
<dbReference type="OrthoDB" id="6617422at2759"/>
<keyword evidence="1" id="KW-0175">Coiled coil</keyword>
<protein>
    <submittedName>
        <fullName evidence="3">Uncharacterized protein</fullName>
    </submittedName>
</protein>
<proteinExistence type="predicted"/>